<dbReference type="PANTHER" id="PTHR43780:SF2">
    <property type="entry name" value="1-AMINOCYCLOPROPANE-1-CARBOXYLATE DEAMINASE-RELATED"/>
    <property type="match status" value="1"/>
</dbReference>
<dbReference type="Proteomes" id="UP001151699">
    <property type="component" value="Chromosome B"/>
</dbReference>
<gene>
    <name evidence="7" type="ORF">Bhyg_08638</name>
</gene>
<comment type="caution">
    <text evidence="7">The sequence shown here is derived from an EMBL/GenBank/DDBJ whole genome shotgun (WGS) entry which is preliminary data.</text>
</comment>
<feature type="domain" description="Tryptophan synthase beta chain-like PALP" evidence="6">
    <location>
        <begin position="41"/>
        <end position="344"/>
    </location>
</feature>
<keyword evidence="8" id="KW-1185">Reference proteome</keyword>
<evidence type="ECO:0000256" key="3">
    <source>
        <dbReference type="ARBA" id="ARBA00022898"/>
    </source>
</evidence>
<organism evidence="7 8">
    <name type="scientific">Pseudolycoriella hygida</name>
    <dbReference type="NCBI Taxonomy" id="35572"/>
    <lineage>
        <taxon>Eukaryota</taxon>
        <taxon>Metazoa</taxon>
        <taxon>Ecdysozoa</taxon>
        <taxon>Arthropoda</taxon>
        <taxon>Hexapoda</taxon>
        <taxon>Insecta</taxon>
        <taxon>Pterygota</taxon>
        <taxon>Neoptera</taxon>
        <taxon>Endopterygota</taxon>
        <taxon>Diptera</taxon>
        <taxon>Nematocera</taxon>
        <taxon>Sciaroidea</taxon>
        <taxon>Sciaridae</taxon>
        <taxon>Pseudolycoriella</taxon>
    </lineage>
</organism>
<dbReference type="InterPro" id="IPR036052">
    <property type="entry name" value="TrpB-like_PALP_sf"/>
</dbReference>
<evidence type="ECO:0000313" key="8">
    <source>
        <dbReference type="Proteomes" id="UP001151699"/>
    </source>
</evidence>
<dbReference type="GO" id="GO:0019148">
    <property type="term" value="F:D-cysteine desulfhydrase activity"/>
    <property type="evidence" value="ECO:0007669"/>
    <property type="project" value="TreeGrafter"/>
</dbReference>
<evidence type="ECO:0000259" key="6">
    <source>
        <dbReference type="Pfam" id="PF00291"/>
    </source>
</evidence>
<evidence type="ECO:0000256" key="1">
    <source>
        <dbReference type="ARBA" id="ARBA00001933"/>
    </source>
</evidence>
<dbReference type="InterPro" id="IPR027278">
    <property type="entry name" value="ACCD_DCysDesulf"/>
</dbReference>
<sequence>MSIAKNGISPSFGELIEQYEHSCKMEGNDLNCVPKQRLRVGNFPTPLQPWNFSWKNREHRFWIKRDDLTDMAASGNKIRKLEFILPEVLVGNHDCILSIGPCQSNSCRILTAIAPRLGLKSAHVLVKTSEKELSFTEGNLFFHKLFDSELFFVSRDEYRKRGQEILLEEAKEKLIESKAAINPYIVPMGGSMIHGVFGYIEAFREIEEQISKSNLEITEIIFACGSGGTAAGLAVGKYLSEKLRRIQLTGYIVWDSGIKHFHNYVNDALDQLGLLTKVKSEELVTFIEAYGKGYGESTEEELDLIRSVARSSGIVLDATYTAKALKMYLESGKEKTNCLFLHTGGMFSIMGRSEYLE</sequence>
<dbReference type="Gene3D" id="3.40.50.1100">
    <property type="match status" value="2"/>
</dbReference>
<dbReference type="OrthoDB" id="10266364at2759"/>
<evidence type="ECO:0000313" key="7">
    <source>
        <dbReference type="EMBL" id="KAJ6643674.1"/>
    </source>
</evidence>
<proteinExistence type="inferred from homology"/>
<evidence type="ECO:0000256" key="5">
    <source>
        <dbReference type="PIRSR" id="PIRSR006278-2"/>
    </source>
</evidence>
<name>A0A9Q0N6S6_9DIPT</name>
<dbReference type="Pfam" id="PF00291">
    <property type="entry name" value="PALP"/>
    <property type="match status" value="1"/>
</dbReference>
<comment type="similarity">
    <text evidence="2">Belongs to the ACC deaminase/D-cysteine desulfhydrase family.</text>
</comment>
<protein>
    <submittedName>
        <fullName evidence="7">D-cysteine desulfhydrase 1, mitochondrial</fullName>
    </submittedName>
</protein>
<dbReference type="PANTHER" id="PTHR43780">
    <property type="entry name" value="1-AMINOCYCLOPROPANE-1-CARBOXYLATE DEAMINASE-RELATED"/>
    <property type="match status" value="1"/>
</dbReference>
<dbReference type="EMBL" id="WJQU01000002">
    <property type="protein sequence ID" value="KAJ6643674.1"/>
    <property type="molecule type" value="Genomic_DNA"/>
</dbReference>
<dbReference type="PIRSF" id="PIRSF006278">
    <property type="entry name" value="ACCD_DCysDesulf"/>
    <property type="match status" value="1"/>
</dbReference>
<dbReference type="InterPro" id="IPR001926">
    <property type="entry name" value="TrpB-like_PALP"/>
</dbReference>
<evidence type="ECO:0000256" key="4">
    <source>
        <dbReference type="PIRSR" id="PIRSR006278-1"/>
    </source>
</evidence>
<reference evidence="7" key="1">
    <citation type="submission" date="2022-07" db="EMBL/GenBank/DDBJ databases">
        <authorList>
            <person name="Trinca V."/>
            <person name="Uliana J.V.C."/>
            <person name="Torres T.T."/>
            <person name="Ward R.J."/>
            <person name="Monesi N."/>
        </authorList>
    </citation>
    <scope>NUCLEOTIDE SEQUENCE</scope>
    <source>
        <strain evidence="7">HSMRA1968</strain>
        <tissue evidence="7">Whole embryos</tissue>
    </source>
</reference>
<comment type="cofactor">
    <cofactor evidence="1">
        <name>pyridoxal 5'-phosphate</name>
        <dbReference type="ChEBI" id="CHEBI:597326"/>
    </cofactor>
</comment>
<keyword evidence="3 5" id="KW-0663">Pyridoxal phosphate</keyword>
<dbReference type="AlphaFoldDB" id="A0A9Q0N6S6"/>
<feature type="modified residue" description="N6-(pyridoxal phosphate)lysine" evidence="5">
    <location>
        <position position="77"/>
    </location>
</feature>
<evidence type="ECO:0000256" key="2">
    <source>
        <dbReference type="ARBA" id="ARBA00008639"/>
    </source>
</evidence>
<feature type="active site" description="Nucleophile" evidence="4">
    <location>
        <position position="104"/>
    </location>
</feature>
<dbReference type="SUPFAM" id="SSF53686">
    <property type="entry name" value="Tryptophan synthase beta subunit-like PLP-dependent enzymes"/>
    <property type="match status" value="1"/>
</dbReference>
<accession>A0A9Q0N6S6</accession>